<dbReference type="HOGENOM" id="CLU_2933776_0_0_7"/>
<dbReference type="KEGG" id="dal:Dalk_2775"/>
<protein>
    <submittedName>
        <fullName evidence="1">Uncharacterized protein</fullName>
    </submittedName>
</protein>
<accession>B8FKU5</accession>
<gene>
    <name evidence="1" type="ordered locus">Dalk_2775</name>
</gene>
<name>B8FKU5_DESAL</name>
<proteinExistence type="predicted"/>
<reference evidence="1 2" key="1">
    <citation type="journal article" date="2012" name="Environ. Microbiol.">
        <title>The genome sequence of Desulfatibacillum alkenivorans AK-01: a blueprint for anaerobic alkane oxidation.</title>
        <authorList>
            <person name="Callaghan A.V."/>
            <person name="Morris B.E."/>
            <person name="Pereira I.A."/>
            <person name="McInerney M.J."/>
            <person name="Austin R.N."/>
            <person name="Groves J.T."/>
            <person name="Kukor J.J."/>
            <person name="Suflita J.M."/>
            <person name="Young L.Y."/>
            <person name="Zylstra G.J."/>
            <person name="Wawrik B."/>
        </authorList>
    </citation>
    <scope>NUCLEOTIDE SEQUENCE [LARGE SCALE GENOMIC DNA]</scope>
    <source>
        <strain evidence="1 2">AK-01</strain>
    </source>
</reference>
<evidence type="ECO:0000313" key="1">
    <source>
        <dbReference type="EMBL" id="ACL04467.1"/>
    </source>
</evidence>
<dbReference type="RefSeq" id="WP_015947537.1">
    <property type="nucleotide sequence ID" value="NC_011768.1"/>
</dbReference>
<sequence length="60" mass="6749">MATRKMKQMALKQAIQIARDYARGGSEKSSPDIVLDQSYKRILQIMEDIGENPGDEVPPE</sequence>
<organism evidence="1 2">
    <name type="scientific">Desulfatibacillum aliphaticivorans</name>
    <dbReference type="NCBI Taxonomy" id="218208"/>
    <lineage>
        <taxon>Bacteria</taxon>
        <taxon>Pseudomonadati</taxon>
        <taxon>Thermodesulfobacteriota</taxon>
        <taxon>Desulfobacteria</taxon>
        <taxon>Desulfobacterales</taxon>
        <taxon>Desulfatibacillaceae</taxon>
        <taxon>Desulfatibacillum</taxon>
    </lineage>
</organism>
<evidence type="ECO:0000313" key="2">
    <source>
        <dbReference type="Proteomes" id="UP000000739"/>
    </source>
</evidence>
<dbReference type="Proteomes" id="UP000000739">
    <property type="component" value="Chromosome"/>
</dbReference>
<dbReference type="AlphaFoldDB" id="B8FKU5"/>
<keyword evidence="2" id="KW-1185">Reference proteome</keyword>
<dbReference type="EMBL" id="CP001322">
    <property type="protein sequence ID" value="ACL04467.1"/>
    <property type="molecule type" value="Genomic_DNA"/>
</dbReference>